<protein>
    <submittedName>
        <fullName evidence="1">Uncharacterized protein</fullName>
    </submittedName>
</protein>
<reference evidence="1 2" key="1">
    <citation type="journal article" date="2022" name="Nat. Plants">
        <title>Genomes of leafy and leafless Platanthera orchids illuminate the evolution of mycoheterotrophy.</title>
        <authorList>
            <person name="Li M.H."/>
            <person name="Liu K.W."/>
            <person name="Li Z."/>
            <person name="Lu H.C."/>
            <person name="Ye Q.L."/>
            <person name="Zhang D."/>
            <person name="Wang J.Y."/>
            <person name="Li Y.F."/>
            <person name="Zhong Z.M."/>
            <person name="Liu X."/>
            <person name="Yu X."/>
            <person name="Liu D.K."/>
            <person name="Tu X.D."/>
            <person name="Liu B."/>
            <person name="Hao Y."/>
            <person name="Liao X.Y."/>
            <person name="Jiang Y.T."/>
            <person name="Sun W.H."/>
            <person name="Chen J."/>
            <person name="Chen Y.Q."/>
            <person name="Ai Y."/>
            <person name="Zhai J.W."/>
            <person name="Wu S.S."/>
            <person name="Zhou Z."/>
            <person name="Hsiao Y.Y."/>
            <person name="Wu W.L."/>
            <person name="Chen Y.Y."/>
            <person name="Lin Y.F."/>
            <person name="Hsu J.L."/>
            <person name="Li C.Y."/>
            <person name="Wang Z.W."/>
            <person name="Zhao X."/>
            <person name="Zhong W.Y."/>
            <person name="Ma X.K."/>
            <person name="Ma L."/>
            <person name="Huang J."/>
            <person name="Chen G.Z."/>
            <person name="Huang M.Z."/>
            <person name="Huang L."/>
            <person name="Peng D.H."/>
            <person name="Luo Y.B."/>
            <person name="Zou S.Q."/>
            <person name="Chen S.P."/>
            <person name="Lan S."/>
            <person name="Tsai W.C."/>
            <person name="Van de Peer Y."/>
            <person name="Liu Z.J."/>
        </authorList>
    </citation>
    <scope>NUCLEOTIDE SEQUENCE [LARGE SCALE GENOMIC DNA]</scope>
    <source>
        <strain evidence="1">Lor288</strain>
    </source>
</reference>
<proteinExistence type="predicted"/>
<keyword evidence="2" id="KW-1185">Reference proteome</keyword>
<accession>A0ABR2MDN0</accession>
<name>A0ABR2MDN0_9ASPA</name>
<comment type="caution">
    <text evidence="1">The sequence shown here is derived from an EMBL/GenBank/DDBJ whole genome shotgun (WGS) entry which is preliminary data.</text>
</comment>
<dbReference type="Proteomes" id="UP001412067">
    <property type="component" value="Unassembled WGS sequence"/>
</dbReference>
<organism evidence="1 2">
    <name type="scientific">Platanthera guangdongensis</name>
    <dbReference type="NCBI Taxonomy" id="2320717"/>
    <lineage>
        <taxon>Eukaryota</taxon>
        <taxon>Viridiplantae</taxon>
        <taxon>Streptophyta</taxon>
        <taxon>Embryophyta</taxon>
        <taxon>Tracheophyta</taxon>
        <taxon>Spermatophyta</taxon>
        <taxon>Magnoliopsida</taxon>
        <taxon>Liliopsida</taxon>
        <taxon>Asparagales</taxon>
        <taxon>Orchidaceae</taxon>
        <taxon>Orchidoideae</taxon>
        <taxon>Orchideae</taxon>
        <taxon>Orchidinae</taxon>
        <taxon>Platanthera</taxon>
    </lineage>
</organism>
<dbReference type="EMBL" id="JBBWWR010000009">
    <property type="protein sequence ID" value="KAK8961670.1"/>
    <property type="molecule type" value="Genomic_DNA"/>
</dbReference>
<evidence type="ECO:0000313" key="1">
    <source>
        <dbReference type="EMBL" id="KAK8961670.1"/>
    </source>
</evidence>
<evidence type="ECO:0000313" key="2">
    <source>
        <dbReference type="Proteomes" id="UP001412067"/>
    </source>
</evidence>
<sequence length="52" mass="5807">MVKSIELYKYYSLGEPGRATNHYKLTKNEASSNEISKVKIVQVLIGKCSEAS</sequence>
<gene>
    <name evidence="1" type="ORF">KSP40_PGU019194</name>
</gene>